<accession>A0A1D1VXM6</accession>
<dbReference type="AlphaFoldDB" id="A0A1D1VXM6"/>
<sequence length="448" mass="50646">MEVTTEDLVAEALAELADTAPSQLNSWLCQSCGTYAQKFYCGDCVARGNFTSSAKGRDARLADRRLTLLEANQRRLGLAKELLDISEDVHTVEDLQRLVARKTWILRCLQLRIDSQRKDNQQTLSRIETRQTSVDEQNSRFEILQQNCTKIKKCIIAKHEELESRKKEVHLMDINIIKRRQIAIRQLTKDIFPLVELDRMLLPLRPNCPSDQAEYCRILEPILPLDGNYMAYHNYAAQKKEQPAEVNVRNPLYEVPAGLGMVAQLMSVLVQILDFQMPDLLDYGVFFGQELDESSFQKNVYQLNWNILTLMSSQGLKVEDFSLKETAGNLMKLIKFSQLGRTGPYDLSNVLVFSSEEDSPNDTPHFALQGSNQDVSIYMDDTVEVDTFEDTDWEAIPAASSSVLPTANPQHQMARSTFGTAVSGITSLFRSTVGSSPDLFETAGRPKF</sequence>
<proteinExistence type="predicted"/>
<gene>
    <name evidence="1" type="primary">RvY_13793-1</name>
    <name evidence="1" type="synonym">RvY_13793.1</name>
    <name evidence="1" type="ORF">RvY_13793</name>
</gene>
<dbReference type="GO" id="GO:0009267">
    <property type="term" value="P:cellular response to starvation"/>
    <property type="evidence" value="ECO:0007669"/>
    <property type="project" value="TreeGrafter"/>
</dbReference>
<name>A0A1D1VXM6_RAMVA</name>
<evidence type="ECO:0008006" key="3">
    <source>
        <dbReference type="Google" id="ProtNLM"/>
    </source>
</evidence>
<dbReference type="GO" id="GO:0043495">
    <property type="term" value="F:protein-membrane adaptor activity"/>
    <property type="evidence" value="ECO:0007669"/>
    <property type="project" value="TreeGrafter"/>
</dbReference>
<comment type="caution">
    <text evidence="1">The sequence shown here is derived from an EMBL/GenBank/DDBJ whole genome shotgun (WGS) entry which is preliminary data.</text>
</comment>
<dbReference type="STRING" id="947166.A0A1D1VXM6"/>
<dbReference type="OrthoDB" id="16772at2759"/>
<dbReference type="GO" id="GO:0016240">
    <property type="term" value="P:autophagosome membrane docking"/>
    <property type="evidence" value="ECO:0007669"/>
    <property type="project" value="TreeGrafter"/>
</dbReference>
<evidence type="ECO:0000313" key="2">
    <source>
        <dbReference type="Proteomes" id="UP000186922"/>
    </source>
</evidence>
<dbReference type="GO" id="GO:0000423">
    <property type="term" value="P:mitophagy"/>
    <property type="evidence" value="ECO:0007669"/>
    <property type="project" value="TreeGrafter"/>
</dbReference>
<dbReference type="GO" id="GO:0035032">
    <property type="term" value="C:phosphatidylinositol 3-kinase complex, class III"/>
    <property type="evidence" value="ECO:0007669"/>
    <property type="project" value="TreeGrafter"/>
</dbReference>
<dbReference type="GO" id="GO:0000045">
    <property type="term" value="P:autophagosome assembly"/>
    <property type="evidence" value="ECO:0007669"/>
    <property type="project" value="TreeGrafter"/>
</dbReference>
<dbReference type="Proteomes" id="UP000186922">
    <property type="component" value="Unassembled WGS sequence"/>
</dbReference>
<dbReference type="GO" id="GO:0097632">
    <property type="term" value="C:extrinsic component of phagophore assembly site membrane"/>
    <property type="evidence" value="ECO:0007669"/>
    <property type="project" value="TreeGrafter"/>
</dbReference>
<keyword evidence="2" id="KW-1185">Reference proteome</keyword>
<reference evidence="1 2" key="1">
    <citation type="journal article" date="2016" name="Nat. Commun.">
        <title>Extremotolerant tardigrade genome and improved radiotolerance of human cultured cells by tardigrade-unique protein.</title>
        <authorList>
            <person name="Hashimoto T."/>
            <person name="Horikawa D.D."/>
            <person name="Saito Y."/>
            <person name="Kuwahara H."/>
            <person name="Kozuka-Hata H."/>
            <person name="Shin-I T."/>
            <person name="Minakuchi Y."/>
            <person name="Ohishi K."/>
            <person name="Motoyama A."/>
            <person name="Aizu T."/>
            <person name="Enomoto A."/>
            <person name="Kondo K."/>
            <person name="Tanaka S."/>
            <person name="Hara Y."/>
            <person name="Koshikawa S."/>
            <person name="Sagara H."/>
            <person name="Miura T."/>
            <person name="Yokobori S."/>
            <person name="Miyagawa K."/>
            <person name="Suzuki Y."/>
            <person name="Kubo T."/>
            <person name="Oyama M."/>
            <person name="Kohara Y."/>
            <person name="Fujiyama A."/>
            <person name="Arakawa K."/>
            <person name="Katayama T."/>
            <person name="Toyoda A."/>
            <person name="Kunieda T."/>
        </authorList>
    </citation>
    <scope>NUCLEOTIDE SEQUENCE [LARGE SCALE GENOMIC DNA]</scope>
    <source>
        <strain evidence="1 2">YOKOZUNA-1</strain>
    </source>
</reference>
<evidence type="ECO:0000313" key="1">
    <source>
        <dbReference type="EMBL" id="GAV03359.1"/>
    </source>
</evidence>
<dbReference type="PANTHER" id="PTHR13664">
    <property type="entry name" value="BECLIN 1-ASSOCIATED AUTOPHAGY-RELATED KEY REGULATOR"/>
    <property type="match status" value="1"/>
</dbReference>
<dbReference type="GO" id="GO:0005776">
    <property type="term" value="C:autophagosome"/>
    <property type="evidence" value="ECO:0007669"/>
    <property type="project" value="TreeGrafter"/>
</dbReference>
<dbReference type="GO" id="GO:0035014">
    <property type="term" value="F:phosphatidylinositol 3-kinase regulator activity"/>
    <property type="evidence" value="ECO:0007669"/>
    <property type="project" value="TreeGrafter"/>
</dbReference>
<organism evidence="1 2">
    <name type="scientific">Ramazzottius varieornatus</name>
    <name type="common">Water bear</name>
    <name type="synonym">Tardigrade</name>
    <dbReference type="NCBI Taxonomy" id="947166"/>
    <lineage>
        <taxon>Eukaryota</taxon>
        <taxon>Metazoa</taxon>
        <taxon>Ecdysozoa</taxon>
        <taxon>Tardigrada</taxon>
        <taxon>Eutardigrada</taxon>
        <taxon>Parachela</taxon>
        <taxon>Hypsibioidea</taxon>
        <taxon>Ramazzottiidae</taxon>
        <taxon>Ramazzottius</taxon>
    </lineage>
</organism>
<dbReference type="GO" id="GO:0097629">
    <property type="term" value="C:extrinsic component of omegasome membrane"/>
    <property type="evidence" value="ECO:0007669"/>
    <property type="project" value="TreeGrafter"/>
</dbReference>
<protein>
    <recommendedName>
        <fullName evidence="3">Beclin 1-associated autophagy-related key regulator</fullName>
    </recommendedName>
</protein>
<dbReference type="PANTHER" id="PTHR13664:SF0">
    <property type="entry name" value="BECLIN 1-ASSOCIATED AUTOPHAGY-RELATED KEY REGULATOR"/>
    <property type="match status" value="1"/>
</dbReference>
<dbReference type="EMBL" id="BDGG01000009">
    <property type="protein sequence ID" value="GAV03359.1"/>
    <property type="molecule type" value="Genomic_DNA"/>
</dbReference>